<dbReference type="SUPFAM" id="SSF51197">
    <property type="entry name" value="Clavaminate synthase-like"/>
    <property type="match status" value="1"/>
</dbReference>
<evidence type="ECO:0000256" key="1">
    <source>
        <dbReference type="ARBA" id="ARBA00001954"/>
    </source>
</evidence>
<evidence type="ECO:0000256" key="3">
    <source>
        <dbReference type="ARBA" id="ARBA00004141"/>
    </source>
</evidence>
<dbReference type="GO" id="GO:0046872">
    <property type="term" value="F:metal ion binding"/>
    <property type="evidence" value="ECO:0007669"/>
    <property type="project" value="UniProtKB-KW"/>
</dbReference>
<dbReference type="InterPro" id="IPR007305">
    <property type="entry name" value="Vesicle_transpt_Got1/SFT2"/>
</dbReference>
<evidence type="ECO:0000313" key="14">
    <source>
        <dbReference type="Proteomes" id="UP000317494"/>
    </source>
</evidence>
<keyword evidence="5" id="KW-0479">Metal-binding</keyword>
<keyword evidence="4 11" id="KW-0812">Transmembrane</keyword>
<dbReference type="PANTHER" id="PTHR12461:SF106">
    <property type="entry name" value="BIFUNCTIONAL PEPTIDASE AND ARGINYL-HYDROXYLASE JMJD5"/>
    <property type="match status" value="1"/>
</dbReference>
<evidence type="ECO:0000256" key="11">
    <source>
        <dbReference type="SAM" id="Phobius"/>
    </source>
</evidence>
<evidence type="ECO:0000313" key="13">
    <source>
        <dbReference type="EMBL" id="TPX46911.1"/>
    </source>
</evidence>
<gene>
    <name evidence="13" type="ORF">SeMB42_g03528</name>
</gene>
<organism evidence="13 14">
    <name type="scientific">Synchytrium endobioticum</name>
    <dbReference type="NCBI Taxonomy" id="286115"/>
    <lineage>
        <taxon>Eukaryota</taxon>
        <taxon>Fungi</taxon>
        <taxon>Fungi incertae sedis</taxon>
        <taxon>Chytridiomycota</taxon>
        <taxon>Chytridiomycota incertae sedis</taxon>
        <taxon>Chytridiomycetes</taxon>
        <taxon>Synchytriales</taxon>
        <taxon>Synchytriaceae</taxon>
        <taxon>Synchytrium</taxon>
    </lineage>
</organism>
<dbReference type="GO" id="GO:0016192">
    <property type="term" value="P:vesicle-mediated transport"/>
    <property type="evidence" value="ECO:0007669"/>
    <property type="project" value="InterPro"/>
</dbReference>
<feature type="domain" description="JmjC" evidence="12">
    <location>
        <begin position="264"/>
        <end position="425"/>
    </location>
</feature>
<feature type="transmembrane region" description="Helical" evidence="11">
    <location>
        <begin position="502"/>
        <end position="522"/>
    </location>
</feature>
<keyword evidence="14" id="KW-1185">Reference proteome</keyword>
<dbReference type="Gene3D" id="2.60.120.650">
    <property type="entry name" value="Cupin"/>
    <property type="match status" value="1"/>
</dbReference>
<comment type="cofactor">
    <cofactor evidence="1">
        <name>Fe(2+)</name>
        <dbReference type="ChEBI" id="CHEBI:29033"/>
    </cofactor>
</comment>
<dbReference type="InterPro" id="IPR003347">
    <property type="entry name" value="JmjC_dom"/>
</dbReference>
<feature type="transmembrane region" description="Helical" evidence="11">
    <location>
        <begin position="473"/>
        <end position="490"/>
    </location>
</feature>
<dbReference type="PANTHER" id="PTHR12461">
    <property type="entry name" value="HYPOXIA-INDUCIBLE FACTOR 1 ALPHA INHIBITOR-RELATED"/>
    <property type="match status" value="1"/>
</dbReference>
<evidence type="ECO:0000256" key="7">
    <source>
        <dbReference type="ARBA" id="ARBA00023002"/>
    </source>
</evidence>
<keyword evidence="6 11" id="KW-1133">Transmembrane helix</keyword>
<evidence type="ECO:0000256" key="8">
    <source>
        <dbReference type="ARBA" id="ARBA00023004"/>
    </source>
</evidence>
<dbReference type="Pfam" id="PF13621">
    <property type="entry name" value="Cupin_8"/>
    <property type="match status" value="1"/>
</dbReference>
<comment type="caution">
    <text evidence="13">The sequence shown here is derived from an EMBL/GenBank/DDBJ whole genome shotgun (WGS) entry which is preliminary data.</text>
</comment>
<dbReference type="GO" id="GO:0005634">
    <property type="term" value="C:nucleus"/>
    <property type="evidence" value="ECO:0007669"/>
    <property type="project" value="UniProtKB-SubCell"/>
</dbReference>
<dbReference type="InterPro" id="IPR041667">
    <property type="entry name" value="Cupin_8"/>
</dbReference>
<dbReference type="STRING" id="286115.A0A507D6B3"/>
<dbReference type="GO" id="GO:0012505">
    <property type="term" value="C:endomembrane system"/>
    <property type="evidence" value="ECO:0007669"/>
    <property type="project" value="UniProtKB-ARBA"/>
</dbReference>
<evidence type="ECO:0000256" key="10">
    <source>
        <dbReference type="ARBA" id="ARBA00023242"/>
    </source>
</evidence>
<dbReference type="VEuPathDB" id="FungiDB:SeMB42_g03528"/>
<keyword evidence="7" id="KW-0560">Oxidoreductase</keyword>
<evidence type="ECO:0000256" key="9">
    <source>
        <dbReference type="ARBA" id="ARBA00023136"/>
    </source>
</evidence>
<name>A0A507D6B3_9FUNG</name>
<accession>A0A507D6B3</accession>
<dbReference type="Pfam" id="PF04178">
    <property type="entry name" value="Got1"/>
    <property type="match status" value="1"/>
</dbReference>
<evidence type="ECO:0000259" key="12">
    <source>
        <dbReference type="PROSITE" id="PS51184"/>
    </source>
</evidence>
<keyword evidence="8" id="KW-0408">Iron</keyword>
<reference evidence="13 14" key="1">
    <citation type="journal article" date="2019" name="Sci. Rep.">
        <title>Comparative genomics of chytrid fungi reveal insights into the obligate biotrophic and pathogenic lifestyle of Synchytrium endobioticum.</title>
        <authorList>
            <person name="van de Vossenberg B.T.L.H."/>
            <person name="Warris S."/>
            <person name="Nguyen H.D.T."/>
            <person name="van Gent-Pelzer M.P.E."/>
            <person name="Joly D.L."/>
            <person name="van de Geest H.C."/>
            <person name="Bonants P.J.M."/>
            <person name="Smith D.S."/>
            <person name="Levesque C.A."/>
            <person name="van der Lee T.A.J."/>
        </authorList>
    </citation>
    <scope>NUCLEOTIDE SEQUENCE [LARGE SCALE GENOMIC DNA]</scope>
    <source>
        <strain evidence="13 14">MB42</strain>
    </source>
</reference>
<dbReference type="GO" id="GO:0051864">
    <property type="term" value="F:histone H3K36 demethylase activity"/>
    <property type="evidence" value="ECO:0007669"/>
    <property type="project" value="TreeGrafter"/>
</dbReference>
<dbReference type="GO" id="GO:0016020">
    <property type="term" value="C:membrane"/>
    <property type="evidence" value="ECO:0007669"/>
    <property type="project" value="UniProtKB-SubCell"/>
</dbReference>
<proteinExistence type="predicted"/>
<keyword evidence="10" id="KW-0539">Nucleus</keyword>
<protein>
    <recommendedName>
        <fullName evidence="12">JmjC domain-containing protein</fullName>
    </recommendedName>
</protein>
<dbReference type="EMBL" id="QEAN01000126">
    <property type="protein sequence ID" value="TPX46911.1"/>
    <property type="molecule type" value="Genomic_DNA"/>
</dbReference>
<dbReference type="PROSITE" id="PS51184">
    <property type="entry name" value="JMJC"/>
    <property type="match status" value="1"/>
</dbReference>
<dbReference type="GO" id="GO:0005737">
    <property type="term" value="C:cytoplasm"/>
    <property type="evidence" value="ECO:0007669"/>
    <property type="project" value="UniProtKB-ARBA"/>
</dbReference>
<sequence>MMLVEEAVAILKQTVKDATASHALYDQSSDASIDAFVYLVDQYLSSASADASTSKLPTILLDHAKERLAESSYSDVSAATRCLHQVASMCIALDVLALHAQSDGEQQTRLREAIRVLDTSILVSGAPYRGDALRQLVDRLQRHLIDDRTTRHAVAIQKPAPSPLPHLYPRITTIPRIPAPSIAAFLQIMHGQQPVVLTDCISHWPALSTRPWLDLQYLAATMGPDRMVPVEIGASYADDAWTQRLVTVAEFFDRLTGPAEAEPWYLAQHSLFTQFPALAGDIVVPDYCHACPSEHDAAVRMNAWFGPKDTYSPLHTDPFENLLAQVVGYKRAVLVAPCDSAGVYPYDGDTMLHNTAQLDVENPDLDRFPLARTVTCYEAMLEPGDVLYIPVGWWHALRSLSTSFSSGIPSTSGAAIYPKPLAPVVRVNQQGNRKHRMSMWLSDTQKIGVGLTAFGLFFMCLGVLLFFDGGLLAIGNILFLGGLTLVIGMAKTATFFMRRNKIRGTACFMGGILLVFFKWPFVGMMVELFGFVNLFGDFFPVVVGFLRRMPFIGTVLAIPTVSNIVDRIAGPSKLPV</sequence>
<dbReference type="SMART" id="SM00558">
    <property type="entry name" value="JmjC"/>
    <property type="match status" value="1"/>
</dbReference>
<comment type="subcellular location">
    <subcellularLocation>
        <location evidence="3">Membrane</location>
        <topology evidence="3">Multi-pass membrane protein</topology>
    </subcellularLocation>
    <subcellularLocation>
        <location evidence="2">Nucleus</location>
    </subcellularLocation>
</comment>
<dbReference type="AlphaFoldDB" id="A0A507D6B3"/>
<evidence type="ECO:0000256" key="2">
    <source>
        <dbReference type="ARBA" id="ARBA00004123"/>
    </source>
</evidence>
<evidence type="ECO:0000256" key="5">
    <source>
        <dbReference type="ARBA" id="ARBA00022723"/>
    </source>
</evidence>
<dbReference type="Proteomes" id="UP000317494">
    <property type="component" value="Unassembled WGS sequence"/>
</dbReference>
<keyword evidence="9 11" id="KW-0472">Membrane</keyword>
<evidence type="ECO:0000256" key="4">
    <source>
        <dbReference type="ARBA" id="ARBA00022692"/>
    </source>
</evidence>
<evidence type="ECO:0000256" key="6">
    <source>
        <dbReference type="ARBA" id="ARBA00022989"/>
    </source>
</evidence>